<dbReference type="Pfam" id="PF05769">
    <property type="entry name" value="SIKE"/>
    <property type="match status" value="1"/>
</dbReference>
<dbReference type="InterPro" id="IPR008555">
    <property type="entry name" value="SIKE"/>
</dbReference>
<evidence type="ECO:0000313" key="6">
    <source>
        <dbReference type="Proteomes" id="UP000887566"/>
    </source>
</evidence>
<evidence type="ECO:0000256" key="4">
    <source>
        <dbReference type="SAM" id="MobiDB-lite"/>
    </source>
</evidence>
<dbReference type="Proteomes" id="UP000887566">
    <property type="component" value="Unplaced"/>
</dbReference>
<feature type="compositionally biased region" description="Basic and acidic residues" evidence="4">
    <location>
        <begin position="446"/>
        <end position="465"/>
    </location>
</feature>
<feature type="region of interest" description="Disordered" evidence="4">
    <location>
        <begin position="493"/>
        <end position="554"/>
    </location>
</feature>
<feature type="region of interest" description="Disordered" evidence="4">
    <location>
        <begin position="371"/>
        <end position="397"/>
    </location>
</feature>
<proteinExistence type="inferred from homology"/>
<protein>
    <submittedName>
        <fullName evidence="7">Cortactin-binding protein-2 N-terminal domain-containing protein</fullName>
    </submittedName>
</protein>
<reference evidence="7" key="1">
    <citation type="submission" date="2022-11" db="UniProtKB">
        <authorList>
            <consortium name="WormBaseParasite"/>
        </authorList>
    </citation>
    <scope>IDENTIFICATION</scope>
</reference>
<evidence type="ECO:0000313" key="7">
    <source>
        <dbReference type="WBParaSite" id="PSAMB.scaffold4161size15481.g23614.t2"/>
    </source>
</evidence>
<dbReference type="WBParaSite" id="PSAMB.scaffold4161size15481.g23614.t2">
    <property type="protein sequence ID" value="PSAMB.scaffold4161size15481.g23614.t2"/>
    <property type="gene ID" value="PSAMB.scaffold4161size15481.g23614"/>
</dbReference>
<dbReference type="InterPro" id="IPR044015">
    <property type="entry name" value="FBPase_C_dom"/>
</dbReference>
<evidence type="ECO:0000256" key="1">
    <source>
        <dbReference type="ARBA" id="ARBA00005537"/>
    </source>
</evidence>
<dbReference type="AlphaFoldDB" id="A0A914WIX5"/>
<name>A0A914WIX5_9BILA</name>
<evidence type="ECO:0000259" key="5">
    <source>
        <dbReference type="Pfam" id="PF18913"/>
    </source>
</evidence>
<evidence type="ECO:0000256" key="2">
    <source>
        <dbReference type="ARBA" id="ARBA00023054"/>
    </source>
</evidence>
<keyword evidence="2 3" id="KW-0175">Coiled coil</keyword>
<comment type="similarity">
    <text evidence="1">Belongs to the SIKE family.</text>
</comment>
<keyword evidence="6" id="KW-1185">Reference proteome</keyword>
<dbReference type="SUPFAM" id="SSF56655">
    <property type="entry name" value="Carbohydrate phosphatase"/>
    <property type="match status" value="1"/>
</dbReference>
<feature type="compositionally biased region" description="Low complexity" evidence="4">
    <location>
        <begin position="387"/>
        <end position="397"/>
    </location>
</feature>
<dbReference type="PANTHER" id="PTHR12186:SF2">
    <property type="entry name" value="FGFR1 ONCOGENE PARTNER 2 HOMOLOG"/>
    <property type="match status" value="1"/>
</dbReference>
<organism evidence="6 7">
    <name type="scientific">Plectus sambesii</name>
    <dbReference type="NCBI Taxonomy" id="2011161"/>
    <lineage>
        <taxon>Eukaryota</taxon>
        <taxon>Metazoa</taxon>
        <taxon>Ecdysozoa</taxon>
        <taxon>Nematoda</taxon>
        <taxon>Chromadorea</taxon>
        <taxon>Plectida</taxon>
        <taxon>Plectina</taxon>
        <taxon>Plectoidea</taxon>
        <taxon>Plectidae</taxon>
        <taxon>Plectus</taxon>
    </lineage>
</organism>
<dbReference type="Gene3D" id="3.40.190.80">
    <property type="match status" value="1"/>
</dbReference>
<accession>A0A914WIX5</accession>
<feature type="domain" description="Fructose-1-6-bisphosphatase class 1 C-terminal" evidence="5">
    <location>
        <begin position="1"/>
        <end position="48"/>
    </location>
</feature>
<feature type="coiled-coil region" evidence="3">
    <location>
        <begin position="174"/>
        <end position="248"/>
    </location>
</feature>
<sequence>MAFIMEQAGGIAHTGKVPVLDLVPESIHQRSPIFIGSKEDVEECLETMKKFDEGFRCLDADSDEPTDSYELLFLLACCGILLGSRDSWSTSVFLIRCASISIYLIPDDFSTFQVSPLTTYLPSLLRLFFANTHCDPYSTMTTLSQVLAEARVLVTRLHDREKLADGAVAQSQSLNEKINCMKEYQEDLHELNNVCHQKPRSNLVHSLQQENRQIRQLQNDNRQLKVALEEHQQVLELLMQRHRQLMLKVMQLSQLQDLAEKAMEASIEARHRQLMLKVMQLSQLQDLAEKAMEASIEATSDTLSESSRVYDLSRVVDECLRVGETASHKDQEELARLRAENSTLRQLLKIAAPNDPDAVAKFSAVVAEHRAAAADKQRPCTSRDTADSLPSPASPLSTSVIAASSVPASASSSSLQPKLNGVIIDTHSITGPPAVLPLASVPRRRSSVEEKDKPKLNGNNNEKKAPPPPPSATIGSSTLVKRAVSLDKPVVNGVASKAPARSPHTSTVPVKPALSVSGKRKTSLDAKAPQPAPPPPPSAVKQKANGVGAKAVRT</sequence>
<feature type="region of interest" description="Disordered" evidence="4">
    <location>
        <begin position="433"/>
        <end position="478"/>
    </location>
</feature>
<dbReference type="Pfam" id="PF18913">
    <property type="entry name" value="FBPase_C"/>
    <property type="match status" value="1"/>
</dbReference>
<evidence type="ECO:0000256" key="3">
    <source>
        <dbReference type="SAM" id="Coils"/>
    </source>
</evidence>
<dbReference type="PANTHER" id="PTHR12186">
    <property type="entry name" value="SIKE FAMILY MEMBER"/>
    <property type="match status" value="1"/>
</dbReference>